<sequence>MNDPFLESVAAALAGQAAAALGSAGSAALTKVRELLRGKSEEDPDTAAALEAAEDRPADHPKVAALARRLDRLESDDGEFSEKLRSEGAPIHQELTASGNHAVNNQFSGTANNVVQGRQFGRIEFNS</sequence>
<reference evidence="1 2" key="1">
    <citation type="submission" date="2020-07" db="EMBL/GenBank/DDBJ databases">
        <title>Genomic Encyclopedia of Type Strains, Phase III (KMG-III): the genomes of soil and plant-associated and newly described type strains.</title>
        <authorList>
            <person name="Whitman W."/>
        </authorList>
    </citation>
    <scope>NUCLEOTIDE SEQUENCE [LARGE SCALE GENOMIC DNA]</scope>
    <source>
        <strain evidence="1 2">CECT 8576</strain>
    </source>
</reference>
<evidence type="ECO:0000313" key="2">
    <source>
        <dbReference type="Proteomes" id="UP000548304"/>
    </source>
</evidence>
<gene>
    <name evidence="1" type="ORF">FHR84_002849</name>
</gene>
<accession>A0A852YY07</accession>
<evidence type="ECO:0000313" key="1">
    <source>
        <dbReference type="EMBL" id="NYH79511.1"/>
    </source>
</evidence>
<dbReference type="EMBL" id="JACBYW010000005">
    <property type="protein sequence ID" value="NYH79511.1"/>
    <property type="molecule type" value="Genomic_DNA"/>
</dbReference>
<keyword evidence="2" id="KW-1185">Reference proteome</keyword>
<dbReference type="RefSeq" id="WP_179535935.1">
    <property type="nucleotide sequence ID" value="NZ_JACBYW010000005.1"/>
</dbReference>
<dbReference type="AlphaFoldDB" id="A0A852YY07"/>
<comment type="caution">
    <text evidence="1">The sequence shown here is derived from an EMBL/GenBank/DDBJ whole genome shotgun (WGS) entry which is preliminary data.</text>
</comment>
<proteinExistence type="predicted"/>
<dbReference type="Proteomes" id="UP000548304">
    <property type="component" value="Unassembled WGS sequence"/>
</dbReference>
<protein>
    <submittedName>
        <fullName evidence="1">Uncharacterized protein</fullName>
    </submittedName>
</protein>
<organism evidence="1 2">
    <name type="scientific">Actinopolyspora biskrensis</name>
    <dbReference type="NCBI Taxonomy" id="1470178"/>
    <lineage>
        <taxon>Bacteria</taxon>
        <taxon>Bacillati</taxon>
        <taxon>Actinomycetota</taxon>
        <taxon>Actinomycetes</taxon>
        <taxon>Actinopolysporales</taxon>
        <taxon>Actinopolysporaceae</taxon>
        <taxon>Actinopolyspora</taxon>
    </lineage>
</organism>
<name>A0A852YY07_9ACTN</name>